<dbReference type="PANTHER" id="PTHR46553">
    <property type="entry name" value="ADENINE NUCLEOTIDE ALPHA HYDROLASES-LIKE SUPERFAMILY PROTEIN"/>
    <property type="match status" value="1"/>
</dbReference>
<proteinExistence type="inferred from homology"/>
<accession>A0A0J6VK83</accession>
<evidence type="ECO:0000256" key="1">
    <source>
        <dbReference type="ARBA" id="ARBA00008791"/>
    </source>
</evidence>
<dbReference type="AlphaFoldDB" id="A0A0J6VK83"/>
<keyword evidence="4" id="KW-1185">Reference proteome</keyword>
<dbReference type="PATRIC" id="fig|37916.4.peg.4488"/>
<sequence length="290" mass="29953">MSTAVDGPDVVVGVDDSPSSQAALEWAADEAVRHGAPLAVLYAATPPIGMWPIAPVPTGLLDWQRQIGKDILDDAERIARDITHGAVPVRAEFAVVPPTAALVEASRTARIVVVGSRGRGALARTVLGSVSTGLVHGAHGPVAVVHDGPPPAADAPVVVGFDGSAASRTAVEIAFTEAARRGVTLVAVHAWWSPGAFDLPGFDWEELRPGVERELAEQLSGWQQRFPQVTVEPVAVADQPARRLVERADAAQLLVVGSHGEGAVASALLGSVSSAVVQAARIPVIVARSA</sequence>
<dbReference type="STRING" id="37916.MCHLDSM_04507"/>
<dbReference type="Gene3D" id="3.40.50.620">
    <property type="entry name" value="HUPs"/>
    <property type="match status" value="2"/>
</dbReference>
<protein>
    <submittedName>
        <fullName evidence="3">Universal stress protein</fullName>
    </submittedName>
</protein>
<evidence type="ECO:0000259" key="2">
    <source>
        <dbReference type="Pfam" id="PF00582"/>
    </source>
</evidence>
<dbReference type="PANTHER" id="PTHR46553:SF3">
    <property type="entry name" value="ADENINE NUCLEOTIDE ALPHA HYDROLASES-LIKE SUPERFAMILY PROTEIN"/>
    <property type="match status" value="1"/>
</dbReference>
<dbReference type="SUPFAM" id="SSF52402">
    <property type="entry name" value="Adenine nucleotide alpha hydrolases-like"/>
    <property type="match status" value="2"/>
</dbReference>
<organism evidence="3 4">
    <name type="scientific">Mycolicibacterium chlorophenolicum</name>
    <dbReference type="NCBI Taxonomy" id="37916"/>
    <lineage>
        <taxon>Bacteria</taxon>
        <taxon>Bacillati</taxon>
        <taxon>Actinomycetota</taxon>
        <taxon>Actinomycetes</taxon>
        <taxon>Mycobacteriales</taxon>
        <taxon>Mycobacteriaceae</taxon>
        <taxon>Mycolicibacterium</taxon>
    </lineage>
</organism>
<dbReference type="InterPro" id="IPR006016">
    <property type="entry name" value="UspA"/>
</dbReference>
<dbReference type="InterPro" id="IPR014729">
    <property type="entry name" value="Rossmann-like_a/b/a_fold"/>
</dbReference>
<dbReference type="Pfam" id="PF00582">
    <property type="entry name" value="Usp"/>
    <property type="match status" value="2"/>
</dbReference>
<feature type="domain" description="UspA" evidence="2">
    <location>
        <begin position="10"/>
        <end position="146"/>
    </location>
</feature>
<evidence type="ECO:0000313" key="3">
    <source>
        <dbReference type="EMBL" id="KMO71425.1"/>
    </source>
</evidence>
<gene>
    <name evidence="3" type="ORF">MCHLDSM_04507</name>
</gene>
<reference evidence="3 4" key="1">
    <citation type="journal article" date="2015" name="Genome Biol. Evol.">
        <title>Characterization of Three Mycobacterium spp. with Potential Use in Bioremediation by Genome Sequencing and Comparative Genomics.</title>
        <authorList>
            <person name="Das S."/>
            <person name="Pettersson B.M."/>
            <person name="Behra P.R."/>
            <person name="Ramesh M."/>
            <person name="Dasgupta S."/>
            <person name="Bhattacharya A."/>
            <person name="Kirsebom L.A."/>
        </authorList>
    </citation>
    <scope>NUCLEOTIDE SEQUENCE [LARGE SCALE GENOMIC DNA]</scope>
    <source>
        <strain evidence="3 4">DSM 43826</strain>
    </source>
</reference>
<comment type="similarity">
    <text evidence="1">Belongs to the universal stress protein A family.</text>
</comment>
<feature type="domain" description="UspA" evidence="2">
    <location>
        <begin position="157"/>
        <end position="288"/>
    </location>
</feature>
<dbReference type="PRINTS" id="PR01438">
    <property type="entry name" value="UNVRSLSTRESS"/>
</dbReference>
<evidence type="ECO:0000313" key="4">
    <source>
        <dbReference type="Proteomes" id="UP000036513"/>
    </source>
</evidence>
<dbReference type="Proteomes" id="UP000036513">
    <property type="component" value="Unassembled WGS sequence"/>
</dbReference>
<dbReference type="SMR" id="A0A0J6VK83"/>
<dbReference type="InterPro" id="IPR006015">
    <property type="entry name" value="Universal_stress_UspA"/>
</dbReference>
<dbReference type="EMBL" id="JYNL01000054">
    <property type="protein sequence ID" value="KMO71425.1"/>
    <property type="molecule type" value="Genomic_DNA"/>
</dbReference>
<dbReference type="RefSeq" id="WP_048471842.1">
    <property type="nucleotide sequence ID" value="NZ_JYNL01000054.1"/>
</dbReference>
<name>A0A0J6VK83_9MYCO</name>
<comment type="caution">
    <text evidence="3">The sequence shown here is derived from an EMBL/GenBank/DDBJ whole genome shotgun (WGS) entry which is preliminary data.</text>
</comment>